<dbReference type="Gene3D" id="3.40.50.300">
    <property type="entry name" value="P-loop containing nucleotide triphosphate hydrolases"/>
    <property type="match status" value="2"/>
</dbReference>
<name>A0AAV5MNI9_9ROSI</name>
<dbReference type="Gene3D" id="3.80.10.10">
    <property type="entry name" value="Ribonuclease Inhibitor"/>
    <property type="match status" value="4"/>
</dbReference>
<dbReference type="InterPro" id="IPR032675">
    <property type="entry name" value="LRR_dom_sf"/>
</dbReference>
<dbReference type="InterPro" id="IPR041118">
    <property type="entry name" value="Rx_N"/>
</dbReference>
<keyword evidence="3" id="KW-0547">Nucleotide-binding</keyword>
<dbReference type="PANTHER" id="PTHR36766">
    <property type="entry name" value="PLANT BROAD-SPECTRUM MILDEW RESISTANCE PROTEIN RPW8"/>
    <property type="match status" value="1"/>
</dbReference>
<evidence type="ECO:0000259" key="8">
    <source>
        <dbReference type="Pfam" id="PF23559"/>
    </source>
</evidence>
<organism evidence="11 12">
    <name type="scientific">Rubroshorea leprosula</name>
    <dbReference type="NCBI Taxonomy" id="152421"/>
    <lineage>
        <taxon>Eukaryota</taxon>
        <taxon>Viridiplantae</taxon>
        <taxon>Streptophyta</taxon>
        <taxon>Embryophyta</taxon>
        <taxon>Tracheophyta</taxon>
        <taxon>Spermatophyta</taxon>
        <taxon>Magnoliopsida</taxon>
        <taxon>eudicotyledons</taxon>
        <taxon>Gunneridae</taxon>
        <taxon>Pentapetalae</taxon>
        <taxon>rosids</taxon>
        <taxon>malvids</taxon>
        <taxon>Malvales</taxon>
        <taxon>Dipterocarpaceae</taxon>
        <taxon>Rubroshorea</taxon>
    </lineage>
</organism>
<feature type="domain" description="Disease resistance protein winged helix" evidence="8">
    <location>
        <begin position="391"/>
        <end position="464"/>
    </location>
</feature>
<feature type="domain" description="NB-ARC" evidence="6">
    <location>
        <begin position="245"/>
        <end position="299"/>
    </location>
</feature>
<evidence type="ECO:0000259" key="7">
    <source>
        <dbReference type="Pfam" id="PF18052"/>
    </source>
</evidence>
<dbReference type="SUPFAM" id="SSF52058">
    <property type="entry name" value="L domain-like"/>
    <property type="match status" value="1"/>
</dbReference>
<evidence type="ECO:0000256" key="4">
    <source>
        <dbReference type="ARBA" id="ARBA00022821"/>
    </source>
</evidence>
<dbReference type="GO" id="GO:0043531">
    <property type="term" value="F:ADP binding"/>
    <property type="evidence" value="ECO:0007669"/>
    <property type="project" value="InterPro"/>
</dbReference>
<dbReference type="InterPro" id="IPR002182">
    <property type="entry name" value="NB-ARC"/>
</dbReference>
<dbReference type="Gene3D" id="1.10.8.430">
    <property type="entry name" value="Helical domain of apoptotic protease-activating factors"/>
    <property type="match status" value="1"/>
</dbReference>
<dbReference type="Pfam" id="PF23559">
    <property type="entry name" value="WHD_DRP"/>
    <property type="match status" value="1"/>
</dbReference>
<dbReference type="PRINTS" id="PR00364">
    <property type="entry name" value="DISEASERSIST"/>
</dbReference>
<dbReference type="Pfam" id="PF00931">
    <property type="entry name" value="NB-ARC"/>
    <property type="match status" value="2"/>
</dbReference>
<proteinExistence type="predicted"/>
<accession>A0AAV5MNI9</accession>
<dbReference type="Gene3D" id="1.20.5.4130">
    <property type="match status" value="1"/>
</dbReference>
<dbReference type="SUPFAM" id="SSF52540">
    <property type="entry name" value="P-loop containing nucleoside triphosphate hydrolases"/>
    <property type="match status" value="1"/>
</dbReference>
<dbReference type="Proteomes" id="UP001054252">
    <property type="component" value="Unassembled WGS sequence"/>
</dbReference>
<dbReference type="InterPro" id="IPR056789">
    <property type="entry name" value="LRR_R13L1-DRL21"/>
</dbReference>
<comment type="caution">
    <text evidence="11">The sequence shown here is derived from an EMBL/GenBank/DDBJ whole genome shotgun (WGS) entry which is preliminary data.</text>
</comment>
<feature type="domain" description="Disease resistance N-terminal" evidence="7">
    <location>
        <begin position="43"/>
        <end position="110"/>
    </location>
</feature>
<feature type="domain" description="R13L1/DRL21-like LRR repeat region" evidence="10">
    <location>
        <begin position="1182"/>
        <end position="1242"/>
    </location>
</feature>
<dbReference type="Pfam" id="PF23598">
    <property type="entry name" value="LRR_14"/>
    <property type="match status" value="1"/>
</dbReference>
<dbReference type="PANTHER" id="PTHR36766:SF70">
    <property type="entry name" value="DISEASE RESISTANCE PROTEIN RGA4"/>
    <property type="match status" value="1"/>
</dbReference>
<dbReference type="InterPro" id="IPR055414">
    <property type="entry name" value="LRR_R13L4/SHOC2-like"/>
</dbReference>
<evidence type="ECO:0000259" key="9">
    <source>
        <dbReference type="Pfam" id="PF23598"/>
    </source>
</evidence>
<evidence type="ECO:0000256" key="5">
    <source>
        <dbReference type="ARBA" id="ARBA00022840"/>
    </source>
</evidence>
<feature type="domain" description="NB-ARC" evidence="6">
    <location>
        <begin position="192"/>
        <end position="237"/>
    </location>
</feature>
<dbReference type="GO" id="GO:0006952">
    <property type="term" value="P:defense response"/>
    <property type="evidence" value="ECO:0007669"/>
    <property type="project" value="UniProtKB-KW"/>
</dbReference>
<keyword evidence="5" id="KW-0067">ATP-binding</keyword>
<evidence type="ECO:0000259" key="10">
    <source>
        <dbReference type="Pfam" id="PF25019"/>
    </source>
</evidence>
<dbReference type="AlphaFoldDB" id="A0AAV5MNI9"/>
<dbReference type="GO" id="GO:0051707">
    <property type="term" value="P:response to other organism"/>
    <property type="evidence" value="ECO:0007669"/>
    <property type="project" value="UniProtKB-ARBA"/>
</dbReference>
<keyword evidence="4" id="KW-0611">Plant defense</keyword>
<dbReference type="InterPro" id="IPR027417">
    <property type="entry name" value="P-loop_NTPase"/>
</dbReference>
<dbReference type="Pfam" id="PF18052">
    <property type="entry name" value="Rx_N"/>
    <property type="match status" value="1"/>
</dbReference>
<protein>
    <submittedName>
        <fullName evidence="11">Uncharacterized protein</fullName>
    </submittedName>
</protein>
<dbReference type="InterPro" id="IPR058922">
    <property type="entry name" value="WHD_DRP"/>
</dbReference>
<dbReference type="InterPro" id="IPR042197">
    <property type="entry name" value="Apaf_helical"/>
</dbReference>
<evidence type="ECO:0000256" key="3">
    <source>
        <dbReference type="ARBA" id="ARBA00022741"/>
    </source>
</evidence>
<dbReference type="EMBL" id="BPVZ01000386">
    <property type="protein sequence ID" value="GKV50684.1"/>
    <property type="molecule type" value="Genomic_DNA"/>
</dbReference>
<dbReference type="Gene3D" id="1.10.10.10">
    <property type="entry name" value="Winged helix-like DNA-binding domain superfamily/Winged helix DNA-binding domain"/>
    <property type="match status" value="1"/>
</dbReference>
<evidence type="ECO:0000259" key="6">
    <source>
        <dbReference type="Pfam" id="PF00931"/>
    </source>
</evidence>
<reference evidence="11 12" key="1">
    <citation type="journal article" date="2021" name="Commun. Biol.">
        <title>The genome of Shorea leprosula (Dipterocarpaceae) highlights the ecological relevance of drought in aseasonal tropical rainforests.</title>
        <authorList>
            <person name="Ng K.K.S."/>
            <person name="Kobayashi M.J."/>
            <person name="Fawcett J.A."/>
            <person name="Hatakeyama M."/>
            <person name="Paape T."/>
            <person name="Ng C.H."/>
            <person name="Ang C.C."/>
            <person name="Tnah L.H."/>
            <person name="Lee C.T."/>
            <person name="Nishiyama T."/>
            <person name="Sese J."/>
            <person name="O'Brien M.J."/>
            <person name="Copetti D."/>
            <person name="Mohd Noor M.I."/>
            <person name="Ong R.C."/>
            <person name="Putra M."/>
            <person name="Sireger I.Z."/>
            <person name="Indrioko S."/>
            <person name="Kosugi Y."/>
            <person name="Izuno A."/>
            <person name="Isagi Y."/>
            <person name="Lee S.L."/>
            <person name="Shimizu K.K."/>
        </authorList>
    </citation>
    <scope>NUCLEOTIDE SEQUENCE [LARGE SCALE GENOMIC DNA]</scope>
    <source>
        <strain evidence="11">214</strain>
    </source>
</reference>
<evidence type="ECO:0000313" key="11">
    <source>
        <dbReference type="EMBL" id="GKV50684.1"/>
    </source>
</evidence>
<gene>
    <name evidence="11" type="ORF">SLEP1_g57382</name>
</gene>
<feature type="domain" description="Disease resistance R13L4/SHOC-2-like LRR" evidence="9">
    <location>
        <begin position="510"/>
        <end position="779"/>
    </location>
</feature>
<keyword evidence="2" id="KW-0677">Repeat</keyword>
<dbReference type="GO" id="GO:0005524">
    <property type="term" value="F:ATP binding"/>
    <property type="evidence" value="ECO:0007669"/>
    <property type="project" value="UniProtKB-KW"/>
</dbReference>
<dbReference type="Pfam" id="PF25019">
    <property type="entry name" value="LRR_R13L1-DRL21"/>
    <property type="match status" value="2"/>
</dbReference>
<dbReference type="SUPFAM" id="SSF52047">
    <property type="entry name" value="RNI-like"/>
    <property type="match status" value="1"/>
</dbReference>
<feature type="domain" description="R13L1/DRL21-like LRR repeat region" evidence="10">
    <location>
        <begin position="986"/>
        <end position="1046"/>
    </location>
</feature>
<dbReference type="InterPro" id="IPR036388">
    <property type="entry name" value="WH-like_DNA-bd_sf"/>
</dbReference>
<keyword evidence="12" id="KW-1185">Reference proteome</keyword>
<sequence>MIPEFVTSLILAPIIETLISKLISRAYGWWIASSSSSRFDPVMELTKLEDSLKMIQSVLKDAEGKQGRESDDPIRLWLQDLQKVAYDAEDVLDECDYEHLQYQLKPRGGKKNGDKKKKSSTPSFTIGSDIGDRIKDINGRFDRLKERVSLLNLKACQQCHPTARQFTPTDSLLDCSEVFGRGDDISEIVSMLDNLRNKHPISGVSIVGMGGLGKTIVARSIYETAKERYDLVVWVGVVPSSINVLVEDLAKKLEKKTFLLILDDVWDKDKSKWIAFNSRLSGILRTRRNSIMVTTRDEERVFELSGLESISPNLKDIEVDIAKKCGGLPLIAAVISGTLSSEIQKSAWEAIRDNDAWNLDSKDGKWILSILKIGFDHLLPPLKKCFSYCSIFPKDFLIEKDDLVQLWMAQGFLHQPNKSSSTMEEIGDAYFNYLLSNSLFQDVRRNKYGDIISCKMHDVVHDLALAVSKDETLIWKFGCKIDKKATILHLRVKHDRSGLPYIPTNLCQRLRSLFIEKEADVFNNVASDFKSLRSLKLMQAKTEELCPALGELKHLRYFDISNSKIKALPGSLSKLYHLQTLRLNRCFSILQMPDNMINLVSLRHIYFSIEKHVPRGLGHLTSLQTLPIFFVGKEKGNGIEELGSLTQLRGELKIQNLEQIGSKSEATKANLGEKTRLHHLKLQWNELERNCSNHEEVLECFQPHSNLKVELELGDWHNCGHIPSLGLLPGLKSLYIYNFKNVKRMGHKFDSPGEVVSIKLFPALRQLTLENMAILEEWVEVDDDDIAARGKVEIVFPSLESLIIKGCLKLETWLMGGFSSHHKLSSLKIYHCDNLMAIPNLDRLSSLKTLEIGSCHTLTCLPNGLRSCISLQKLRIFYCKDLTSIQSIASSLTSLELWSCGALTSLPSELGYCISLQYLRISNCINIRSIPEECLFNLTSLKKLRMGPFYKELEEFPGLSYIHQLSSSLEDLSLKGWDKLKSLPCQLQVLTTLRKLALKEFNGVEVFPKGLGNLNSLQRLSISYCRNLKHLFPLQALKSLSELEIGPFSSELEEFPGFNCIHHLHASLKCLSLRGWDKVKFLPKELGNLTSLEALSLSEFNEVKAFPEGLGNLTSLQELSISYCRNLKHMFPLKALKSLSELWMGPFSSELEELPGLDCIHLLNASLKYLELKGWEKVEFLPDQLQHLTALKSLTIKEFNGVEVLPNWLGNLTSLIQLRIRNCRNLMSMPPIEAMQHLSDLRFLFINECPKLKERCTRDRGAEWSKISHIPEIIIDGE</sequence>
<evidence type="ECO:0000313" key="12">
    <source>
        <dbReference type="Proteomes" id="UP001054252"/>
    </source>
</evidence>
<keyword evidence="1" id="KW-0433">Leucine-rich repeat</keyword>
<evidence type="ECO:0000256" key="1">
    <source>
        <dbReference type="ARBA" id="ARBA00022614"/>
    </source>
</evidence>
<dbReference type="FunFam" id="1.10.10.10:FF:000322">
    <property type="entry name" value="Probable disease resistance protein At1g63360"/>
    <property type="match status" value="1"/>
</dbReference>
<evidence type="ECO:0000256" key="2">
    <source>
        <dbReference type="ARBA" id="ARBA00022737"/>
    </source>
</evidence>